<dbReference type="InterPro" id="IPR009057">
    <property type="entry name" value="Homeodomain-like_sf"/>
</dbReference>
<reference evidence="5" key="1">
    <citation type="submission" date="2019-09" db="EMBL/GenBank/DDBJ databases">
        <title>Draft genome information of white flower Hibiscus syriacus.</title>
        <authorList>
            <person name="Kim Y.-M."/>
        </authorList>
    </citation>
    <scope>NUCLEOTIDE SEQUENCE [LARGE SCALE GENOMIC DNA]</scope>
    <source>
        <strain evidence="5">YM2019G1</strain>
    </source>
</reference>
<keyword evidence="4" id="KW-0539">Nucleus</keyword>
<protein>
    <submittedName>
        <fullName evidence="5">Nbs-lrr resistance protein</fullName>
    </submittedName>
</protein>
<accession>A0A6A3A4F5</accession>
<dbReference type="InterPro" id="IPR006447">
    <property type="entry name" value="Myb_dom_plants"/>
</dbReference>
<name>A0A6A3A4F5_HIBSY</name>
<dbReference type="Gene3D" id="1.10.10.60">
    <property type="entry name" value="Homeodomain-like"/>
    <property type="match status" value="1"/>
</dbReference>
<comment type="caution">
    <text evidence="5">The sequence shown here is derived from an EMBL/GenBank/DDBJ whole genome shotgun (WGS) entry which is preliminary data.</text>
</comment>
<evidence type="ECO:0000256" key="1">
    <source>
        <dbReference type="ARBA" id="ARBA00004123"/>
    </source>
</evidence>
<dbReference type="EMBL" id="VEPZ02001041">
    <property type="protein sequence ID" value="KAE8699200.1"/>
    <property type="molecule type" value="Genomic_DNA"/>
</dbReference>
<dbReference type="AlphaFoldDB" id="A0A6A3A4F5"/>
<organism evidence="5 6">
    <name type="scientific">Hibiscus syriacus</name>
    <name type="common">Rose of Sharon</name>
    <dbReference type="NCBI Taxonomy" id="106335"/>
    <lineage>
        <taxon>Eukaryota</taxon>
        <taxon>Viridiplantae</taxon>
        <taxon>Streptophyta</taxon>
        <taxon>Embryophyta</taxon>
        <taxon>Tracheophyta</taxon>
        <taxon>Spermatophyta</taxon>
        <taxon>Magnoliopsida</taxon>
        <taxon>eudicotyledons</taxon>
        <taxon>Gunneridae</taxon>
        <taxon>Pentapetalae</taxon>
        <taxon>rosids</taxon>
        <taxon>malvids</taxon>
        <taxon>Malvales</taxon>
        <taxon>Malvaceae</taxon>
        <taxon>Malvoideae</taxon>
        <taxon>Hibiscus</taxon>
    </lineage>
</organism>
<keyword evidence="6" id="KW-1185">Reference proteome</keyword>
<comment type="subcellular location">
    <subcellularLocation>
        <location evidence="1">Nucleus</location>
    </subcellularLocation>
</comment>
<dbReference type="GO" id="GO:0010158">
    <property type="term" value="P:abaxial cell fate specification"/>
    <property type="evidence" value="ECO:0007669"/>
    <property type="project" value="InterPro"/>
</dbReference>
<evidence type="ECO:0000256" key="4">
    <source>
        <dbReference type="ARBA" id="ARBA00023242"/>
    </source>
</evidence>
<dbReference type="InterPro" id="IPR044847">
    <property type="entry name" value="KAN_fam"/>
</dbReference>
<keyword evidence="2" id="KW-0805">Transcription regulation</keyword>
<dbReference type="NCBIfam" id="TIGR01557">
    <property type="entry name" value="myb_SHAQKYF"/>
    <property type="match status" value="1"/>
</dbReference>
<evidence type="ECO:0000256" key="3">
    <source>
        <dbReference type="ARBA" id="ARBA00023163"/>
    </source>
</evidence>
<dbReference type="Proteomes" id="UP000436088">
    <property type="component" value="Unassembled WGS sequence"/>
</dbReference>
<evidence type="ECO:0000313" key="5">
    <source>
        <dbReference type="EMBL" id="KAE8699200.1"/>
    </source>
</evidence>
<proteinExistence type="predicted"/>
<dbReference type="PANTHER" id="PTHR31496">
    <property type="entry name" value="TRANSCRIPTION FACTOR KAN2-RELATED"/>
    <property type="match status" value="1"/>
</dbReference>
<dbReference type="SUPFAM" id="SSF46689">
    <property type="entry name" value="Homeodomain-like"/>
    <property type="match status" value="1"/>
</dbReference>
<keyword evidence="3" id="KW-0804">Transcription</keyword>
<dbReference type="PANTHER" id="PTHR31496:SF48">
    <property type="entry name" value="TRANSCRIPTION FACTOR KAN2-RELATED"/>
    <property type="match status" value="1"/>
</dbReference>
<sequence length="195" mass="22011">MGTIRPTVGNEENHKQGKLIKRWSCSLHNQIYPGKSVHQTANPHSGISCLQWQNPITALSSSSPIRGFQGQTPTSFITLSETGVPPPLIAMQQGLGQEFGFLRPISFNPFQSQGLMRSRFMSRFPAKRSMRAPMMRWTTTFRFVHAVELLGGHERATPKSVLELMDVKNLTLAHVKYHLQMAQSNMVKWILQIIV</sequence>
<dbReference type="GO" id="GO:0006355">
    <property type="term" value="P:regulation of DNA-templated transcription"/>
    <property type="evidence" value="ECO:0007669"/>
    <property type="project" value="InterPro"/>
</dbReference>
<gene>
    <name evidence="5" type="ORF">F3Y22_tig00110584pilonHSYRG00214</name>
</gene>
<evidence type="ECO:0000256" key="2">
    <source>
        <dbReference type="ARBA" id="ARBA00023015"/>
    </source>
</evidence>
<dbReference type="GO" id="GO:0000976">
    <property type="term" value="F:transcription cis-regulatory region binding"/>
    <property type="evidence" value="ECO:0007669"/>
    <property type="project" value="InterPro"/>
</dbReference>
<dbReference type="GO" id="GO:0005634">
    <property type="term" value="C:nucleus"/>
    <property type="evidence" value="ECO:0007669"/>
    <property type="project" value="UniProtKB-SubCell"/>
</dbReference>
<evidence type="ECO:0000313" key="6">
    <source>
        <dbReference type="Proteomes" id="UP000436088"/>
    </source>
</evidence>